<dbReference type="Pfam" id="PF04468">
    <property type="entry name" value="PSP1"/>
    <property type="match status" value="1"/>
</dbReference>
<dbReference type="InterPro" id="IPR047767">
    <property type="entry name" value="PSP1-like"/>
</dbReference>
<proteinExistence type="predicted"/>
<feature type="domain" description="PSP1 C-terminal" evidence="1">
    <location>
        <begin position="61"/>
        <end position="146"/>
    </location>
</feature>
<accession>A0A939BSK5</accession>
<dbReference type="GO" id="GO:0005737">
    <property type="term" value="C:cytoplasm"/>
    <property type="evidence" value="ECO:0007669"/>
    <property type="project" value="TreeGrafter"/>
</dbReference>
<dbReference type="InterPro" id="IPR007557">
    <property type="entry name" value="PSP1_C"/>
</dbReference>
<comment type="caution">
    <text evidence="2">The sequence shown here is derived from an EMBL/GenBank/DDBJ whole genome shotgun (WGS) entry which is preliminary data.</text>
</comment>
<evidence type="ECO:0000259" key="1">
    <source>
        <dbReference type="PROSITE" id="PS51411"/>
    </source>
</evidence>
<dbReference type="Proteomes" id="UP000774000">
    <property type="component" value="Unassembled WGS sequence"/>
</dbReference>
<dbReference type="PANTHER" id="PTHR43830:SF3">
    <property type="entry name" value="PROTEIN PSP1"/>
    <property type="match status" value="1"/>
</dbReference>
<evidence type="ECO:0000313" key="3">
    <source>
        <dbReference type="Proteomes" id="UP000774000"/>
    </source>
</evidence>
<dbReference type="NCBIfam" id="NF041131">
    <property type="entry name" value="RicT_YaaT_fam"/>
    <property type="match status" value="1"/>
</dbReference>
<keyword evidence="3" id="KW-1185">Reference proteome</keyword>
<dbReference type="PANTHER" id="PTHR43830">
    <property type="entry name" value="PROTEIN PSP1"/>
    <property type="match status" value="1"/>
</dbReference>
<sequence length="274" mass="30973">MTNVVGVRFKPVHKVYYFKPAGENLSVGDQVVAETIRGIQIGEVVIDSKEIDESELDSPLKDIKRRATQKDLRKAEKNEEEADEAFDICLDKIDEHGLPMNLVGSEYTLDKGKLLFYFTADGRVDFRELVKDLAAIFKTRIELRQIGVRDEAKMLGGIGPCGRELCCKTFLCDFDPISINLAKEQDLALNPNKISGICGRLMCCLKYEVQNYRNAKEEMPNIGQEVETDYGQGEVTDLNIVKRTLKVDVSDEQDKEEELEVKAKNVELTTKNDE</sequence>
<organism evidence="2 3">
    <name type="scientific">Halanaerobacter jeridensis</name>
    <dbReference type="NCBI Taxonomy" id="706427"/>
    <lineage>
        <taxon>Bacteria</taxon>
        <taxon>Bacillati</taxon>
        <taxon>Bacillota</taxon>
        <taxon>Clostridia</taxon>
        <taxon>Halanaerobiales</taxon>
        <taxon>Halobacteroidaceae</taxon>
        <taxon>Halanaerobacter</taxon>
    </lineage>
</organism>
<reference evidence="2" key="1">
    <citation type="submission" date="2021-01" db="EMBL/GenBank/DDBJ databases">
        <title>Genomic Encyclopedia of Type Strains, Phase IV (KMG-IV): sequencing the most valuable type-strain genomes for metagenomic binning, comparative biology and taxonomic classification.</title>
        <authorList>
            <person name="Goeker M."/>
        </authorList>
    </citation>
    <scope>NUCLEOTIDE SEQUENCE</scope>
    <source>
        <strain evidence="2">DSM 23230</strain>
    </source>
</reference>
<dbReference type="RefSeq" id="WP_204701991.1">
    <property type="nucleotide sequence ID" value="NZ_JAFBDQ010000010.1"/>
</dbReference>
<evidence type="ECO:0000313" key="2">
    <source>
        <dbReference type="EMBL" id="MBM7557241.1"/>
    </source>
</evidence>
<name>A0A939BSK5_9FIRM</name>
<protein>
    <submittedName>
        <fullName evidence="2">Cell fate regulator YaaT (PSP1 superfamily)</fullName>
    </submittedName>
</protein>
<dbReference type="PROSITE" id="PS51411">
    <property type="entry name" value="PSP1_C"/>
    <property type="match status" value="1"/>
</dbReference>
<dbReference type="AlphaFoldDB" id="A0A939BSK5"/>
<dbReference type="EMBL" id="JAFBDQ010000010">
    <property type="protein sequence ID" value="MBM7557241.1"/>
    <property type="molecule type" value="Genomic_DNA"/>
</dbReference>
<gene>
    <name evidence="2" type="ORF">JOC47_002096</name>
</gene>